<evidence type="ECO:0000256" key="7">
    <source>
        <dbReference type="SAM" id="Phobius"/>
    </source>
</evidence>
<proteinExistence type="predicted"/>
<evidence type="ECO:0000256" key="5">
    <source>
        <dbReference type="ARBA" id="ARBA00023065"/>
    </source>
</evidence>
<feature type="transmembrane region" description="Helical" evidence="7">
    <location>
        <begin position="125"/>
        <end position="147"/>
    </location>
</feature>
<feature type="transmembrane region" description="Helical" evidence="7">
    <location>
        <begin position="392"/>
        <end position="419"/>
    </location>
</feature>
<evidence type="ECO:0000256" key="4">
    <source>
        <dbReference type="ARBA" id="ARBA00022989"/>
    </source>
</evidence>
<gene>
    <name evidence="9" type="ORF">P5673_000333</name>
</gene>
<comment type="subcellular location">
    <subcellularLocation>
        <location evidence="1">Endomembrane system</location>
        <topology evidence="1">Multi-pass membrane protein</topology>
    </subcellularLocation>
</comment>
<feature type="transmembrane region" description="Helical" evidence="7">
    <location>
        <begin position="60"/>
        <end position="76"/>
    </location>
</feature>
<comment type="caution">
    <text evidence="9">The sequence shown here is derived from an EMBL/GenBank/DDBJ whole genome shotgun (WGS) entry which is preliminary data.</text>
</comment>
<dbReference type="GO" id="GO:0012505">
    <property type="term" value="C:endomembrane system"/>
    <property type="evidence" value="ECO:0007669"/>
    <property type="project" value="UniProtKB-SubCell"/>
</dbReference>
<keyword evidence="6 7" id="KW-0472">Membrane</keyword>
<feature type="domain" description="Sodium/calcium exchanger membrane region" evidence="8">
    <location>
        <begin position="358"/>
        <end position="492"/>
    </location>
</feature>
<evidence type="ECO:0000256" key="2">
    <source>
        <dbReference type="ARBA" id="ARBA00022448"/>
    </source>
</evidence>
<reference evidence="9" key="2">
    <citation type="journal article" date="2023" name="Science">
        <title>Genomic signatures of disease resistance in endangered staghorn corals.</title>
        <authorList>
            <person name="Vollmer S.V."/>
            <person name="Selwyn J.D."/>
            <person name="Despard B.A."/>
            <person name="Roesel C.L."/>
        </authorList>
    </citation>
    <scope>NUCLEOTIDE SEQUENCE</scope>
    <source>
        <strain evidence="9">K2</strain>
    </source>
</reference>
<dbReference type="GO" id="GO:0015369">
    <property type="term" value="F:calcium:proton antiporter activity"/>
    <property type="evidence" value="ECO:0007669"/>
    <property type="project" value="TreeGrafter"/>
</dbReference>
<dbReference type="PANTHER" id="PTHR31503">
    <property type="entry name" value="VACUOLAR CALCIUM ION TRANSPORTER"/>
    <property type="match status" value="1"/>
</dbReference>
<reference evidence="9" key="1">
    <citation type="journal article" date="2023" name="G3 (Bethesda)">
        <title>Whole genome assembly and annotation of the endangered Caribbean coral Acropora cervicornis.</title>
        <authorList>
            <person name="Selwyn J.D."/>
            <person name="Vollmer S.V."/>
        </authorList>
    </citation>
    <scope>NUCLEOTIDE SEQUENCE</scope>
    <source>
        <strain evidence="9">K2</strain>
    </source>
</reference>
<keyword evidence="4 7" id="KW-1133">Transmembrane helix</keyword>
<protein>
    <submittedName>
        <fullName evidence="9">Sodium/calcium exchanger NCL</fullName>
    </submittedName>
</protein>
<accession>A0AAD9R6W2</accession>
<dbReference type="AlphaFoldDB" id="A0AAD9R6W2"/>
<keyword evidence="10" id="KW-1185">Reference proteome</keyword>
<evidence type="ECO:0000259" key="8">
    <source>
        <dbReference type="Pfam" id="PF01699"/>
    </source>
</evidence>
<dbReference type="InterPro" id="IPR004713">
    <property type="entry name" value="CaH_exchang"/>
</dbReference>
<evidence type="ECO:0000256" key="1">
    <source>
        <dbReference type="ARBA" id="ARBA00004127"/>
    </source>
</evidence>
<dbReference type="PANTHER" id="PTHR31503:SF36">
    <property type="entry name" value="SODIUM_CALCIUM EXCHANGER MEMBRANE REGION DOMAIN-CONTAINING PROTEIN"/>
    <property type="match status" value="1"/>
</dbReference>
<dbReference type="InterPro" id="IPR004837">
    <property type="entry name" value="NaCa_Exmemb"/>
</dbReference>
<feature type="domain" description="Sodium/calcium exchanger membrane region" evidence="8">
    <location>
        <begin position="91"/>
        <end position="272"/>
    </location>
</feature>
<feature type="transmembrane region" description="Helical" evidence="7">
    <location>
        <begin position="466"/>
        <end position="499"/>
    </location>
</feature>
<dbReference type="GO" id="GO:0016020">
    <property type="term" value="C:membrane"/>
    <property type="evidence" value="ECO:0007669"/>
    <property type="project" value="InterPro"/>
</dbReference>
<dbReference type="EMBL" id="JARQWQ010000001">
    <property type="protein sequence ID" value="KAK2574198.1"/>
    <property type="molecule type" value="Genomic_DNA"/>
</dbReference>
<keyword evidence="5" id="KW-0406">Ion transport</keyword>
<feature type="transmembrane region" description="Helical" evidence="7">
    <location>
        <begin position="252"/>
        <end position="273"/>
    </location>
</feature>
<organism evidence="9 10">
    <name type="scientific">Acropora cervicornis</name>
    <name type="common">Staghorn coral</name>
    <dbReference type="NCBI Taxonomy" id="6130"/>
    <lineage>
        <taxon>Eukaryota</taxon>
        <taxon>Metazoa</taxon>
        <taxon>Cnidaria</taxon>
        <taxon>Anthozoa</taxon>
        <taxon>Hexacorallia</taxon>
        <taxon>Scleractinia</taxon>
        <taxon>Astrocoeniina</taxon>
        <taxon>Acroporidae</taxon>
        <taxon>Acropora</taxon>
    </lineage>
</organism>
<evidence type="ECO:0000313" key="10">
    <source>
        <dbReference type="Proteomes" id="UP001249851"/>
    </source>
</evidence>
<sequence>MELGRGRPNRMVERYLLPNTSRKPYMASGNRGFDSEALRFFGHSHLASYGERMAVLSPKVYFFILLCTWISCQFFVPSDSRSLFRRITGNLLLMIFYGAILGIAAKCISDGAELLLDLGCSPSLIGGIVLPLLGAVPDSAIIIVSGLGADAQSKLSVGMGTLAGSTIMLLTAAWAGSLAIGKCDLGSSGEAIEGTGYGKVKCFNQGVTILPSVKTAVGIMLLTSLSYFIVQGADWHFGPHNFGPQPEYVRKAALATMIICFIGFVAYLIFLFVDSKSAQMRADKHRQEMMQPHVQKKYFKAWRLGAAMDKKEPSETDPIVPKNGHDDREELVRRDSFKVEEEEEEEEESFTHLTLKCIGLLVLGVGLVTIFADPMCDVLDSLTNPKNKSYIPISAFYVSFVVTPLCSNASELVSSLIFASKKKKENISMTFAQLYGAGTMNNTLCLGIFAALVYFRDLKWFYSAEVTVIIFVQWVVGLLWTGVIVGSLYVVSIGLVALLESDAVGWK</sequence>
<feature type="transmembrane region" description="Helical" evidence="7">
    <location>
        <begin position="431"/>
        <end position="454"/>
    </location>
</feature>
<keyword evidence="2" id="KW-0813">Transport</keyword>
<dbReference type="GO" id="GO:0006874">
    <property type="term" value="P:intracellular calcium ion homeostasis"/>
    <property type="evidence" value="ECO:0007669"/>
    <property type="project" value="TreeGrafter"/>
</dbReference>
<evidence type="ECO:0000256" key="6">
    <source>
        <dbReference type="ARBA" id="ARBA00023136"/>
    </source>
</evidence>
<evidence type="ECO:0000256" key="3">
    <source>
        <dbReference type="ARBA" id="ARBA00022692"/>
    </source>
</evidence>
<keyword evidence="3 7" id="KW-0812">Transmembrane</keyword>
<evidence type="ECO:0000313" key="9">
    <source>
        <dbReference type="EMBL" id="KAK2574198.1"/>
    </source>
</evidence>
<dbReference type="Proteomes" id="UP001249851">
    <property type="component" value="Unassembled WGS sequence"/>
</dbReference>
<feature type="transmembrane region" description="Helical" evidence="7">
    <location>
        <begin position="159"/>
        <end position="180"/>
    </location>
</feature>
<name>A0AAD9R6W2_ACRCE</name>
<feature type="transmembrane region" description="Helical" evidence="7">
    <location>
        <begin position="88"/>
        <end position="105"/>
    </location>
</feature>
<dbReference type="Pfam" id="PF01699">
    <property type="entry name" value="Na_Ca_ex"/>
    <property type="match status" value="2"/>
</dbReference>